<evidence type="ECO:0008006" key="6">
    <source>
        <dbReference type="Google" id="ProtNLM"/>
    </source>
</evidence>
<sequence>MFLPLLLVSFSAVSSSKIVLQRNVFLAATSTCMILLCWSKSLQHTGNIVTTARAWSTISTGSNRLIRTNTFLTAAATRDDDGEEEVNGSVQKPPEGKTGWNHNPPKNPDFWNIAEQVEEISKSVEESEPKFQTGWLHNTKSPANNGAGTKKNKTSGKKSNNAAGMARRRLEEAMKAQRENHRIVSPGALHSCGKDRQIVVTEHRVSVPIVHTEKEEGTNRPAMRVAMPKSPTDFIDVAFTIVEEIKDEETRAWYETEFPTLTPKQRAAAYVKRCGMTSAKDMLLYLQGGPGFGAPSPVTALCFAKDGGSWGSAALDRYSKVVLLDQRGTGKSSPLTKQSLEQRFPGLFAMDNIAEVVSTDFTDQIHTMDRLEKAHPEEFETFKSSLDETTAFITQFRADNIVRDAEMVKEILMYTPSVDDDEEKDVDDETNADKKCASQPNPWGCSLGQSFGGFCTMTFLSQVQYPPKITLLTGGIAPMLADSAFDVYTSLWKKVKERNMLYYDMYPGDVVTVKTIVRKLLQLEKEGATIRLPSGGKLTARRFLQLGMMLGGSPSSFASMHYLLSSAFLQPISGKDDTNEFSRGFLKAVDNQQPFDEYPIYFWLHESIYADANNESRLGKERVEGDDTDCATRWSADSAYQAKVNQKLSGVDYDYRVTSQEDSDLPVLFFGEMVFPWMADDYSECGGVGCTALAHALAAKKDWGPLYDATQMRAALNDGRTRSAAAIYYDDIYVDFDCCMEVTARDGPLEKCKVYITNDYQHSGLRDDGATIFNKLYGMATGSIRTPS</sequence>
<comment type="similarity">
    <text evidence="1">Belongs to the peptidase S33 family.</text>
</comment>
<dbReference type="PANTHER" id="PTHR43248:SF2">
    <property type="entry name" value="PROLYL AMINOPEPTIDASE"/>
    <property type="match status" value="1"/>
</dbReference>
<feature type="region of interest" description="Disordered" evidence="3">
    <location>
        <begin position="78"/>
        <end position="105"/>
    </location>
</feature>
<name>A0A7S4AF59_9STRA</name>
<feature type="chain" id="PRO_5031077627" description="AB hydrolase-1 domain-containing protein" evidence="4">
    <location>
        <begin position="16"/>
        <end position="788"/>
    </location>
</feature>
<organism evidence="5">
    <name type="scientific">Pseudo-nitzschia australis</name>
    <dbReference type="NCBI Taxonomy" id="44445"/>
    <lineage>
        <taxon>Eukaryota</taxon>
        <taxon>Sar</taxon>
        <taxon>Stramenopiles</taxon>
        <taxon>Ochrophyta</taxon>
        <taxon>Bacillariophyta</taxon>
        <taxon>Bacillariophyceae</taxon>
        <taxon>Bacillariophycidae</taxon>
        <taxon>Bacillariales</taxon>
        <taxon>Bacillariaceae</taxon>
        <taxon>Pseudo-nitzschia</taxon>
    </lineage>
</organism>
<keyword evidence="4" id="KW-0732">Signal</keyword>
<dbReference type="AlphaFoldDB" id="A0A7S4AF59"/>
<accession>A0A7S4AF59</accession>
<dbReference type="InterPro" id="IPR051601">
    <property type="entry name" value="Serine_prot/Carboxylest_S33"/>
</dbReference>
<evidence type="ECO:0000256" key="1">
    <source>
        <dbReference type="ARBA" id="ARBA00010088"/>
    </source>
</evidence>
<dbReference type="SUPFAM" id="SSF53474">
    <property type="entry name" value="alpha/beta-Hydrolases"/>
    <property type="match status" value="1"/>
</dbReference>
<evidence type="ECO:0000256" key="3">
    <source>
        <dbReference type="SAM" id="MobiDB-lite"/>
    </source>
</evidence>
<keyword evidence="2" id="KW-0378">Hydrolase</keyword>
<evidence type="ECO:0000313" key="5">
    <source>
        <dbReference type="EMBL" id="CAE0713631.1"/>
    </source>
</evidence>
<dbReference type="PANTHER" id="PTHR43248">
    <property type="entry name" value="2-SUCCINYL-6-HYDROXY-2,4-CYCLOHEXADIENE-1-CARBOXYLATE SYNTHASE"/>
    <property type="match status" value="1"/>
</dbReference>
<feature type="region of interest" description="Disordered" evidence="3">
    <location>
        <begin position="134"/>
        <end position="163"/>
    </location>
</feature>
<protein>
    <recommendedName>
        <fullName evidence="6">AB hydrolase-1 domain-containing protein</fullName>
    </recommendedName>
</protein>
<proteinExistence type="inferred from homology"/>
<evidence type="ECO:0000256" key="4">
    <source>
        <dbReference type="SAM" id="SignalP"/>
    </source>
</evidence>
<dbReference type="GO" id="GO:0016787">
    <property type="term" value="F:hydrolase activity"/>
    <property type="evidence" value="ECO:0007669"/>
    <property type="project" value="UniProtKB-KW"/>
</dbReference>
<gene>
    <name evidence="5" type="ORF">PAUS00366_LOCUS6383</name>
</gene>
<dbReference type="InterPro" id="IPR029058">
    <property type="entry name" value="AB_hydrolase_fold"/>
</dbReference>
<evidence type="ECO:0000256" key="2">
    <source>
        <dbReference type="ARBA" id="ARBA00022801"/>
    </source>
</evidence>
<reference evidence="5" key="1">
    <citation type="submission" date="2021-01" db="EMBL/GenBank/DDBJ databases">
        <authorList>
            <person name="Corre E."/>
            <person name="Pelletier E."/>
            <person name="Niang G."/>
            <person name="Scheremetjew M."/>
            <person name="Finn R."/>
            <person name="Kale V."/>
            <person name="Holt S."/>
            <person name="Cochrane G."/>
            <person name="Meng A."/>
            <person name="Brown T."/>
            <person name="Cohen L."/>
        </authorList>
    </citation>
    <scope>NUCLEOTIDE SEQUENCE</scope>
    <source>
        <strain evidence="5">10249 10 AB</strain>
    </source>
</reference>
<dbReference type="EMBL" id="HBIX01008258">
    <property type="protein sequence ID" value="CAE0713631.1"/>
    <property type="molecule type" value="Transcribed_RNA"/>
</dbReference>
<feature type="signal peptide" evidence="4">
    <location>
        <begin position="1"/>
        <end position="15"/>
    </location>
</feature>